<dbReference type="KEGG" id="mng:MNEG_5299"/>
<keyword evidence="7" id="KW-0201">Cytochrome c-type biogenesis</keyword>
<evidence type="ECO:0000256" key="5">
    <source>
        <dbReference type="ARBA" id="ARBA00022640"/>
    </source>
</evidence>
<evidence type="ECO:0000313" key="14">
    <source>
        <dbReference type="Proteomes" id="UP000054498"/>
    </source>
</evidence>
<keyword evidence="5" id="KW-0934">Plastid</keyword>
<evidence type="ECO:0000313" key="13">
    <source>
        <dbReference type="EMBL" id="KIZ02663.1"/>
    </source>
</evidence>
<reference evidence="13 14" key="1">
    <citation type="journal article" date="2013" name="BMC Genomics">
        <title>Reconstruction of the lipid metabolism for the microalga Monoraphidium neglectum from its genome sequence reveals characteristics suitable for biofuel production.</title>
        <authorList>
            <person name="Bogen C."/>
            <person name="Al-Dilaimi A."/>
            <person name="Albersmeier A."/>
            <person name="Wichmann J."/>
            <person name="Grundmann M."/>
            <person name="Rupp O."/>
            <person name="Lauersen K.J."/>
            <person name="Blifernez-Klassen O."/>
            <person name="Kalinowski J."/>
            <person name="Goesmann A."/>
            <person name="Mussgnug J.H."/>
            <person name="Kruse O."/>
        </authorList>
    </citation>
    <scope>NUCLEOTIDE SEQUENCE [LARGE SCALE GENOMIC DNA]</scope>
    <source>
        <strain evidence="13 14">SAG 48.87</strain>
    </source>
</reference>
<dbReference type="EMBL" id="KK101000">
    <property type="protein sequence ID" value="KIZ02663.1"/>
    <property type="molecule type" value="Genomic_DNA"/>
</dbReference>
<feature type="transmembrane region" description="Helical" evidence="11">
    <location>
        <begin position="256"/>
        <end position="276"/>
    </location>
</feature>
<feature type="region of interest" description="Disordered" evidence="10">
    <location>
        <begin position="81"/>
        <end position="139"/>
    </location>
</feature>
<keyword evidence="14" id="KW-1185">Reference proteome</keyword>
<dbReference type="GeneID" id="25738176"/>
<evidence type="ECO:0000256" key="10">
    <source>
        <dbReference type="SAM" id="MobiDB-lite"/>
    </source>
</evidence>
<dbReference type="Pfam" id="PF02683">
    <property type="entry name" value="DsbD_TM"/>
    <property type="match status" value="1"/>
</dbReference>
<evidence type="ECO:0000256" key="6">
    <source>
        <dbReference type="ARBA" id="ARBA00022692"/>
    </source>
</evidence>
<dbReference type="STRING" id="145388.A0A0D2JV45"/>
<evidence type="ECO:0000256" key="8">
    <source>
        <dbReference type="ARBA" id="ARBA00022989"/>
    </source>
</evidence>
<evidence type="ECO:0000256" key="7">
    <source>
        <dbReference type="ARBA" id="ARBA00022748"/>
    </source>
</evidence>
<evidence type="ECO:0000256" key="3">
    <source>
        <dbReference type="ARBA" id="ARBA00006143"/>
    </source>
</evidence>
<accession>A0A0D2JV45</accession>
<sequence length="313" mass="31200">MQSVQTALADLAVAADGGMGVYALTQQFDVLVQQQLTGLTPASFAIVLAAGLVTSLSPCTLSVLPLTIGYIGGYAPSTAGGVQSGSDGGTSTSGGTPAASAVEDVGDGSESSAPTSSSTRIVTPPQQQQQQQQQQPRPPPLALQALSFSLGLASTFAALGVASSLAGRAYGTALGDAAPLVVACVAIAMGLNLLEVLPLRLPSLDVDVRRLPLPPALTAYLAGATFALAASPCSTPILATLLAYVSASGDPLRGGALLMAYSLGYVAPLLFAASATGAVKQVLALRQYSAWVTPASGVLLLSGGTYALLSRIA</sequence>
<feature type="domain" description="Cytochrome C biogenesis protein transmembrane" evidence="12">
    <location>
        <begin position="143"/>
        <end position="279"/>
    </location>
</feature>
<dbReference type="PANTHER" id="PTHR31272">
    <property type="entry name" value="CYTOCHROME C-TYPE BIOGENESIS PROTEIN HI_1454-RELATED"/>
    <property type="match status" value="1"/>
</dbReference>
<feature type="transmembrane region" description="Helical" evidence="11">
    <location>
        <begin position="141"/>
        <end position="165"/>
    </location>
</feature>
<feature type="transmembrane region" description="Helical" evidence="11">
    <location>
        <begin position="288"/>
        <end position="309"/>
    </location>
</feature>
<comment type="subcellular location">
    <subcellularLocation>
        <location evidence="1">Membrane</location>
        <topology evidence="1">Multi-pass membrane protein</topology>
    </subcellularLocation>
    <subcellularLocation>
        <location evidence="2">Plastid</location>
        <location evidence="2">Chloroplast</location>
    </subcellularLocation>
</comment>
<evidence type="ECO:0000256" key="11">
    <source>
        <dbReference type="SAM" id="Phobius"/>
    </source>
</evidence>
<dbReference type="AlphaFoldDB" id="A0A0D2JV45"/>
<feature type="compositionally biased region" description="Low complexity" evidence="10">
    <location>
        <begin position="109"/>
        <end position="135"/>
    </location>
</feature>
<keyword evidence="6 11" id="KW-0812">Transmembrane</keyword>
<evidence type="ECO:0000256" key="4">
    <source>
        <dbReference type="ARBA" id="ARBA00022528"/>
    </source>
</evidence>
<dbReference type="RefSeq" id="XP_013901682.1">
    <property type="nucleotide sequence ID" value="XM_014046228.1"/>
</dbReference>
<evidence type="ECO:0000256" key="1">
    <source>
        <dbReference type="ARBA" id="ARBA00004141"/>
    </source>
</evidence>
<feature type="transmembrane region" description="Helical" evidence="11">
    <location>
        <begin position="217"/>
        <end position="244"/>
    </location>
</feature>
<evidence type="ECO:0000259" key="12">
    <source>
        <dbReference type="Pfam" id="PF02683"/>
    </source>
</evidence>
<keyword evidence="4" id="KW-0150">Chloroplast</keyword>
<dbReference type="OrthoDB" id="40974at2759"/>
<evidence type="ECO:0000256" key="2">
    <source>
        <dbReference type="ARBA" id="ARBA00004229"/>
    </source>
</evidence>
<comment type="similarity">
    <text evidence="3">Belongs to the DsbD family.</text>
</comment>
<evidence type="ECO:0000256" key="9">
    <source>
        <dbReference type="ARBA" id="ARBA00023136"/>
    </source>
</evidence>
<protein>
    <submittedName>
        <fullName evidence="13">Cytochrome c-type biogeneis protein</fullName>
    </submittedName>
</protein>
<dbReference type="PANTHER" id="PTHR31272:SF6">
    <property type="entry name" value="CYTOCHROME C-TYPE BIOGENESIS CCDA-LIKE CHLOROPLASTIC PROTEIN"/>
    <property type="match status" value="1"/>
</dbReference>
<proteinExistence type="inferred from homology"/>
<dbReference type="GO" id="GO:0009507">
    <property type="term" value="C:chloroplast"/>
    <property type="evidence" value="ECO:0007669"/>
    <property type="project" value="UniProtKB-SubCell"/>
</dbReference>
<keyword evidence="9 11" id="KW-0472">Membrane</keyword>
<dbReference type="InterPro" id="IPR051790">
    <property type="entry name" value="Cytochrome_c-biogenesis_DsbD"/>
</dbReference>
<feature type="compositionally biased region" description="Gly residues" evidence="10">
    <location>
        <begin position="82"/>
        <end position="92"/>
    </location>
</feature>
<dbReference type="GO" id="GO:0017004">
    <property type="term" value="P:cytochrome complex assembly"/>
    <property type="evidence" value="ECO:0007669"/>
    <property type="project" value="UniProtKB-KW"/>
</dbReference>
<dbReference type="InterPro" id="IPR003834">
    <property type="entry name" value="Cyt_c_assmbl_TM_dom"/>
</dbReference>
<keyword evidence="8 11" id="KW-1133">Transmembrane helix</keyword>
<gene>
    <name evidence="13" type="ORF">MNEG_5299</name>
</gene>
<dbReference type="GO" id="GO:0016020">
    <property type="term" value="C:membrane"/>
    <property type="evidence" value="ECO:0007669"/>
    <property type="project" value="UniProtKB-SubCell"/>
</dbReference>
<dbReference type="Proteomes" id="UP000054498">
    <property type="component" value="Unassembled WGS sequence"/>
</dbReference>
<name>A0A0D2JV45_9CHLO</name>
<organism evidence="13 14">
    <name type="scientific">Monoraphidium neglectum</name>
    <dbReference type="NCBI Taxonomy" id="145388"/>
    <lineage>
        <taxon>Eukaryota</taxon>
        <taxon>Viridiplantae</taxon>
        <taxon>Chlorophyta</taxon>
        <taxon>core chlorophytes</taxon>
        <taxon>Chlorophyceae</taxon>
        <taxon>CS clade</taxon>
        <taxon>Sphaeropleales</taxon>
        <taxon>Selenastraceae</taxon>
        <taxon>Monoraphidium</taxon>
    </lineage>
</organism>
<feature type="transmembrane region" description="Helical" evidence="11">
    <location>
        <begin position="177"/>
        <end position="197"/>
    </location>
</feature>